<feature type="compositionally biased region" description="Acidic residues" evidence="1">
    <location>
        <begin position="25"/>
        <end position="36"/>
    </location>
</feature>
<proteinExistence type="predicted"/>
<sequence>MEKHDSEEASEEIVAESVTDKSFEFEEEQSEPEDSQESVVEARAASVKVAFAEQDEPRTVGFSEAPTVVAFSEPEPVIEHQVEFESSFINRIAEEMINSIILEATRIVEEDHQNDASEKDDSDPFQVSQSSKISMEDNIDDEISIPTDDELEHVSDDEIKVRQLSTDSTDELLNVPSPLARPDEPSPTVMTPAVLESPDSQTFFPENDETSEPGDNIYDFVEEELEPGDDIHGLIDSARESREASLRGSQRSINKLVQSIDDDVPDIYSKPAERPSTPDRIADKLQESKPDEPITIVRKSSITVSTEALEREGSPTRVEINVAPQSPQILKHTINIKPIAEKED</sequence>
<accession>E4YII2</accession>
<feature type="compositionally biased region" description="Acidic residues" evidence="1">
    <location>
        <begin position="137"/>
        <end position="151"/>
    </location>
</feature>
<reference evidence="2" key="1">
    <citation type="journal article" date="2010" name="Science">
        <title>Plasticity of animal genome architecture unmasked by rapid evolution of a pelagic tunicate.</title>
        <authorList>
            <person name="Denoeud F."/>
            <person name="Henriet S."/>
            <person name="Mungpakdee S."/>
            <person name="Aury J.M."/>
            <person name="Da Silva C."/>
            <person name="Brinkmann H."/>
            <person name="Mikhaleva J."/>
            <person name="Olsen L.C."/>
            <person name="Jubin C."/>
            <person name="Canestro C."/>
            <person name="Bouquet J.M."/>
            <person name="Danks G."/>
            <person name="Poulain J."/>
            <person name="Campsteijn C."/>
            <person name="Adamski M."/>
            <person name="Cross I."/>
            <person name="Yadetie F."/>
            <person name="Muffato M."/>
            <person name="Louis A."/>
            <person name="Butcher S."/>
            <person name="Tsagkogeorga G."/>
            <person name="Konrad A."/>
            <person name="Singh S."/>
            <person name="Jensen M.F."/>
            <person name="Cong E.H."/>
            <person name="Eikeseth-Otteraa H."/>
            <person name="Noel B."/>
            <person name="Anthouard V."/>
            <person name="Porcel B.M."/>
            <person name="Kachouri-Lafond R."/>
            <person name="Nishino A."/>
            <person name="Ugolini M."/>
            <person name="Chourrout P."/>
            <person name="Nishida H."/>
            <person name="Aasland R."/>
            <person name="Huzurbazar S."/>
            <person name="Westhof E."/>
            <person name="Delsuc F."/>
            <person name="Lehrach H."/>
            <person name="Reinhardt R."/>
            <person name="Weissenbach J."/>
            <person name="Roy S.W."/>
            <person name="Artiguenave F."/>
            <person name="Postlethwait J.H."/>
            <person name="Manak J.R."/>
            <person name="Thompson E.M."/>
            <person name="Jaillon O."/>
            <person name="Du Pasquier L."/>
            <person name="Boudinot P."/>
            <person name="Liberles D.A."/>
            <person name="Volff J.N."/>
            <person name="Philippe H."/>
            <person name="Lenhard B."/>
            <person name="Roest Crollius H."/>
            <person name="Wincker P."/>
            <person name="Chourrout D."/>
        </authorList>
    </citation>
    <scope>NUCLEOTIDE SEQUENCE [LARGE SCALE GENOMIC DNA]</scope>
</reference>
<evidence type="ECO:0000313" key="2">
    <source>
        <dbReference type="EMBL" id="CBY35293.1"/>
    </source>
</evidence>
<dbReference type="Proteomes" id="UP000011014">
    <property type="component" value="Unassembled WGS sequence"/>
</dbReference>
<feature type="region of interest" description="Disordered" evidence="1">
    <location>
        <begin position="111"/>
        <end position="215"/>
    </location>
</feature>
<gene>
    <name evidence="2" type="ORF">GSOID_T00027101001</name>
</gene>
<feature type="region of interest" description="Disordered" evidence="1">
    <location>
        <begin position="1"/>
        <end position="39"/>
    </location>
</feature>
<feature type="compositionally biased region" description="Basic and acidic residues" evidence="1">
    <location>
        <begin position="271"/>
        <end position="291"/>
    </location>
</feature>
<dbReference type="EMBL" id="FN654612">
    <property type="protein sequence ID" value="CBY35293.1"/>
    <property type="molecule type" value="Genomic_DNA"/>
</dbReference>
<organism evidence="2">
    <name type="scientific">Oikopleura dioica</name>
    <name type="common">Tunicate</name>
    <dbReference type="NCBI Taxonomy" id="34765"/>
    <lineage>
        <taxon>Eukaryota</taxon>
        <taxon>Metazoa</taxon>
        <taxon>Chordata</taxon>
        <taxon>Tunicata</taxon>
        <taxon>Appendicularia</taxon>
        <taxon>Copelata</taxon>
        <taxon>Oikopleuridae</taxon>
        <taxon>Oikopleura</taxon>
    </lineage>
</organism>
<feature type="compositionally biased region" description="Basic and acidic residues" evidence="1">
    <location>
        <begin position="152"/>
        <end position="161"/>
    </location>
</feature>
<evidence type="ECO:0000256" key="1">
    <source>
        <dbReference type="SAM" id="MobiDB-lite"/>
    </source>
</evidence>
<feature type="region of interest" description="Disordered" evidence="1">
    <location>
        <begin position="265"/>
        <end position="291"/>
    </location>
</feature>
<dbReference type="AlphaFoldDB" id="E4YII2"/>
<name>E4YII2_OIKDI</name>
<protein>
    <submittedName>
        <fullName evidence="2">Uncharacterized protein</fullName>
    </submittedName>
</protein>